<dbReference type="OrthoDB" id="1055148at2759"/>
<keyword evidence="5" id="KW-0503">Monooxygenase</keyword>
<evidence type="ECO:0000256" key="4">
    <source>
        <dbReference type="ARBA" id="ARBA00023004"/>
    </source>
</evidence>
<dbReference type="InterPro" id="IPR050364">
    <property type="entry name" value="Cytochrome_P450_fung"/>
</dbReference>
<dbReference type="EMBL" id="ML977347">
    <property type="protein sequence ID" value="KAF2108488.1"/>
    <property type="molecule type" value="Genomic_DNA"/>
</dbReference>
<dbReference type="SUPFAM" id="SSF48264">
    <property type="entry name" value="Cytochrome P450"/>
    <property type="match status" value="1"/>
</dbReference>
<protein>
    <submittedName>
        <fullName evidence="6">Cytochrome P450</fullName>
    </submittedName>
</protein>
<comment type="similarity">
    <text evidence="1 5">Belongs to the cytochrome P450 family.</text>
</comment>
<reference evidence="6" key="1">
    <citation type="journal article" date="2020" name="Stud. Mycol.">
        <title>101 Dothideomycetes genomes: a test case for predicting lifestyles and emergence of pathogens.</title>
        <authorList>
            <person name="Haridas S."/>
            <person name="Albert R."/>
            <person name="Binder M."/>
            <person name="Bloem J."/>
            <person name="Labutti K."/>
            <person name="Salamov A."/>
            <person name="Andreopoulos B."/>
            <person name="Baker S."/>
            <person name="Barry K."/>
            <person name="Bills G."/>
            <person name="Bluhm B."/>
            <person name="Cannon C."/>
            <person name="Castanera R."/>
            <person name="Culley D."/>
            <person name="Daum C."/>
            <person name="Ezra D."/>
            <person name="Gonzalez J."/>
            <person name="Henrissat B."/>
            <person name="Kuo A."/>
            <person name="Liang C."/>
            <person name="Lipzen A."/>
            <person name="Lutzoni F."/>
            <person name="Magnuson J."/>
            <person name="Mondo S."/>
            <person name="Nolan M."/>
            <person name="Ohm R."/>
            <person name="Pangilinan J."/>
            <person name="Park H.-J."/>
            <person name="Ramirez L."/>
            <person name="Alfaro M."/>
            <person name="Sun H."/>
            <person name="Tritt A."/>
            <person name="Yoshinaga Y."/>
            <person name="Zwiers L.-H."/>
            <person name="Turgeon B."/>
            <person name="Goodwin S."/>
            <person name="Spatafora J."/>
            <person name="Crous P."/>
            <person name="Grigoriev I."/>
        </authorList>
    </citation>
    <scope>NUCLEOTIDE SEQUENCE</scope>
    <source>
        <strain evidence="6">CBS 627.86</strain>
    </source>
</reference>
<dbReference type="GO" id="GO:0020037">
    <property type="term" value="F:heme binding"/>
    <property type="evidence" value="ECO:0007669"/>
    <property type="project" value="InterPro"/>
</dbReference>
<dbReference type="Gene3D" id="1.10.630.10">
    <property type="entry name" value="Cytochrome P450"/>
    <property type="match status" value="2"/>
</dbReference>
<proteinExistence type="inferred from homology"/>
<dbReference type="GO" id="GO:0004497">
    <property type="term" value="F:monooxygenase activity"/>
    <property type="evidence" value="ECO:0007669"/>
    <property type="project" value="UniProtKB-KW"/>
</dbReference>
<name>A0A6A5YR09_9PLEO</name>
<keyword evidence="4 5" id="KW-0408">Iron</keyword>
<keyword evidence="3 5" id="KW-0560">Oxidoreductase</keyword>
<sequence length="426" mass="47663">MYELWIGQSQSLIDRSHQPGFVDKLGIDLTAFPMTDQTRKCRAAGMKALAKPNWPKYYHLLEPSSAKFISSLLCKSQDSNKPVNIFAHLRHIVFDLCLSLTHGASFGEVDDDFMLTFFKSINSVSAVRSSTKPFRHFIPIPRIVPEPQTQTVAGEKVRRKHRNVLYNSYQERVARGETVDCIVSSLTDDGLTEEEIHGTCISLLQAGPDTVASGVYQTVAGLSSPAGHATQDRALGSYPRSLRRRPHKSLGERVPRRARSFDYVSLYRGATLFHSRTVRYASSLDERSHYAQRCRRAKGTTFILNAQQVDHDEDHFGSDAWSFKPEPFIDAKPGLEHVAFGAGSRICPAVAISDRIIRALVTRLILAFEMDSSREGGRQPNIVAIHFSLVVDQLVAHSSRYDCYFNARDPVWLAEVVAKEQEAALA</sequence>
<dbReference type="GO" id="GO:0005506">
    <property type="term" value="F:iron ion binding"/>
    <property type="evidence" value="ECO:0007669"/>
    <property type="project" value="InterPro"/>
</dbReference>
<dbReference type="Pfam" id="PF00067">
    <property type="entry name" value="p450"/>
    <property type="match status" value="2"/>
</dbReference>
<evidence type="ECO:0000313" key="6">
    <source>
        <dbReference type="EMBL" id="KAF2108488.1"/>
    </source>
</evidence>
<evidence type="ECO:0000256" key="3">
    <source>
        <dbReference type="ARBA" id="ARBA00023002"/>
    </source>
</evidence>
<evidence type="ECO:0000256" key="2">
    <source>
        <dbReference type="ARBA" id="ARBA00022723"/>
    </source>
</evidence>
<dbReference type="InterPro" id="IPR017972">
    <property type="entry name" value="Cyt_P450_CS"/>
</dbReference>
<dbReference type="GO" id="GO:0016705">
    <property type="term" value="F:oxidoreductase activity, acting on paired donors, with incorporation or reduction of molecular oxygen"/>
    <property type="evidence" value="ECO:0007669"/>
    <property type="project" value="InterPro"/>
</dbReference>
<accession>A0A6A5YR09</accession>
<organism evidence="6 7">
    <name type="scientific">Lophiotrema nucula</name>
    <dbReference type="NCBI Taxonomy" id="690887"/>
    <lineage>
        <taxon>Eukaryota</taxon>
        <taxon>Fungi</taxon>
        <taxon>Dikarya</taxon>
        <taxon>Ascomycota</taxon>
        <taxon>Pezizomycotina</taxon>
        <taxon>Dothideomycetes</taxon>
        <taxon>Pleosporomycetidae</taxon>
        <taxon>Pleosporales</taxon>
        <taxon>Lophiotremataceae</taxon>
        <taxon>Lophiotrema</taxon>
    </lineage>
</organism>
<keyword evidence="2 5" id="KW-0479">Metal-binding</keyword>
<evidence type="ECO:0000256" key="5">
    <source>
        <dbReference type="RuleBase" id="RU000461"/>
    </source>
</evidence>
<dbReference type="Proteomes" id="UP000799770">
    <property type="component" value="Unassembled WGS sequence"/>
</dbReference>
<dbReference type="InterPro" id="IPR036396">
    <property type="entry name" value="Cyt_P450_sf"/>
</dbReference>
<evidence type="ECO:0000256" key="1">
    <source>
        <dbReference type="ARBA" id="ARBA00010617"/>
    </source>
</evidence>
<dbReference type="InterPro" id="IPR001128">
    <property type="entry name" value="Cyt_P450"/>
</dbReference>
<dbReference type="AlphaFoldDB" id="A0A6A5YR09"/>
<evidence type="ECO:0000313" key="7">
    <source>
        <dbReference type="Proteomes" id="UP000799770"/>
    </source>
</evidence>
<dbReference type="PANTHER" id="PTHR46300">
    <property type="entry name" value="P450, PUTATIVE (EUROFUNG)-RELATED-RELATED"/>
    <property type="match status" value="1"/>
</dbReference>
<dbReference type="PANTHER" id="PTHR46300:SF9">
    <property type="entry name" value="P450, PUTATIVE-RELATED"/>
    <property type="match status" value="1"/>
</dbReference>
<keyword evidence="5" id="KW-0349">Heme</keyword>
<keyword evidence="7" id="KW-1185">Reference proteome</keyword>
<dbReference type="PROSITE" id="PS00086">
    <property type="entry name" value="CYTOCHROME_P450"/>
    <property type="match status" value="1"/>
</dbReference>
<gene>
    <name evidence="6" type="ORF">BDV96DRAFT_652737</name>
</gene>